<proteinExistence type="predicted"/>
<dbReference type="InterPro" id="IPR010330">
    <property type="entry name" value="CoiA_nuc"/>
</dbReference>
<feature type="domain" description="Competence protein CoiA nuclease-like" evidence="1">
    <location>
        <begin position="94"/>
        <end position="137"/>
    </location>
</feature>
<gene>
    <name evidence="2" type="ordered locus">Anacy_6178</name>
</gene>
<dbReference type="Proteomes" id="UP000010474">
    <property type="component" value="Plasmid pANACY.06"/>
</dbReference>
<dbReference type="AlphaFoldDB" id="K9ZSD5"/>
<protein>
    <recommendedName>
        <fullName evidence="1">Competence protein CoiA nuclease-like domain-containing protein</fullName>
    </recommendedName>
</protein>
<geneLocation type="plasmid" evidence="2 3">
    <name>pANACY.06</name>
</geneLocation>
<sequence length="350" mass="41290">MSTEETESFEYALDGEGNKILPNLGLRATCPYCGTEVYAACGEKNRYHWRHNNTSDSHCDEWYEMTLWHLKWQELFPLECREVVMKKGDKTHRADVKVGNLIIEFQHSSLDNPEVKERELFYGSDSTKIIWIIDGTANRLLGTWRKHLTPEKLKPVFLVDKESNIYFQTEGYVGIPLIRNVDKEDGLPIGLVINPEYPNFIDLGDYIACPLEKFLDPNRKQFGTTTGTIYSKNWGRRKNPSTKKYYGEDVCGFHAQDFILVKKNDFIKVVYNIPTELDYFEKITICDEEVLNNREFSKRDKERLFLTKKKEDKYANYTIDELEKRYQEDINTFKNEKKIKDNLTRIIYFR</sequence>
<evidence type="ECO:0000313" key="2">
    <source>
        <dbReference type="EMBL" id="AFZ61447.1"/>
    </source>
</evidence>
<dbReference type="RefSeq" id="WP_015217887.1">
    <property type="nucleotide sequence ID" value="NC_019775.1"/>
</dbReference>
<name>K9ZSD5_ANACC</name>
<evidence type="ECO:0000313" key="3">
    <source>
        <dbReference type="Proteomes" id="UP000010474"/>
    </source>
</evidence>
<keyword evidence="2" id="KW-0614">Plasmid</keyword>
<accession>K9ZSD5</accession>
<dbReference type="KEGG" id="acy:Anacy_6178"/>
<evidence type="ECO:0000259" key="1">
    <source>
        <dbReference type="Pfam" id="PF06054"/>
    </source>
</evidence>
<dbReference type="PATRIC" id="fig|272123.3.peg.6720"/>
<dbReference type="HOGENOM" id="CLU_791411_0_0_3"/>
<organism evidence="2 3">
    <name type="scientific">Anabaena cylindrica (strain ATCC 27899 / PCC 7122)</name>
    <dbReference type="NCBI Taxonomy" id="272123"/>
    <lineage>
        <taxon>Bacteria</taxon>
        <taxon>Bacillati</taxon>
        <taxon>Cyanobacteriota</taxon>
        <taxon>Cyanophyceae</taxon>
        <taxon>Nostocales</taxon>
        <taxon>Nostocaceae</taxon>
        <taxon>Anabaena</taxon>
    </lineage>
</organism>
<dbReference type="Pfam" id="PF06054">
    <property type="entry name" value="CoiA_nuc"/>
    <property type="match status" value="1"/>
</dbReference>
<keyword evidence="3" id="KW-1185">Reference proteome</keyword>
<reference evidence="3" key="1">
    <citation type="journal article" date="2013" name="Proc. Natl. Acad. Sci. U.S.A.">
        <title>Improving the coverage of the cyanobacterial phylum using diversity-driven genome sequencing.</title>
        <authorList>
            <person name="Shih P.M."/>
            <person name="Wu D."/>
            <person name="Latifi A."/>
            <person name="Axen S.D."/>
            <person name="Fewer D.P."/>
            <person name="Talla E."/>
            <person name="Calteau A."/>
            <person name="Cai F."/>
            <person name="Tandeau de Marsac N."/>
            <person name="Rippka R."/>
            <person name="Herdman M."/>
            <person name="Sivonen K."/>
            <person name="Coursin T."/>
            <person name="Laurent T."/>
            <person name="Goodwin L."/>
            <person name="Nolan M."/>
            <person name="Davenport K.W."/>
            <person name="Han C.S."/>
            <person name="Rubin E.M."/>
            <person name="Eisen J.A."/>
            <person name="Woyke T."/>
            <person name="Gugger M."/>
            <person name="Kerfeld C.A."/>
        </authorList>
    </citation>
    <scope>NUCLEOTIDE SEQUENCE [LARGE SCALE GENOMIC DNA]</scope>
    <source>
        <strain evidence="3">ATCC 27899 / PCC 7122</strain>
    </source>
</reference>
<dbReference type="EMBL" id="CP003665">
    <property type="protein sequence ID" value="AFZ61447.1"/>
    <property type="molecule type" value="Genomic_DNA"/>
</dbReference>